<feature type="compositionally biased region" description="Polar residues" evidence="1">
    <location>
        <begin position="1"/>
        <end position="12"/>
    </location>
</feature>
<protein>
    <submittedName>
        <fullName evidence="3">Uncharacterized protein</fullName>
    </submittedName>
</protein>
<evidence type="ECO:0000313" key="4">
    <source>
        <dbReference type="Proteomes" id="UP000827892"/>
    </source>
</evidence>
<evidence type="ECO:0000256" key="1">
    <source>
        <dbReference type="SAM" id="MobiDB-lite"/>
    </source>
</evidence>
<name>A0AAE8ZQL8_CAEBR</name>
<feature type="region of interest" description="Disordered" evidence="1">
    <location>
        <begin position="1"/>
        <end position="23"/>
    </location>
</feature>
<dbReference type="AlphaFoldDB" id="A0AAE8ZQL8"/>
<accession>A0AAE8ZQL8</accession>
<dbReference type="EMBL" id="CP090896">
    <property type="protein sequence ID" value="ULT81969.1"/>
    <property type="molecule type" value="Genomic_DNA"/>
</dbReference>
<gene>
    <name evidence="2" type="ORF">L3Y34_011733</name>
    <name evidence="3" type="ORF">L3Y34_011734</name>
</gene>
<evidence type="ECO:0000313" key="3">
    <source>
        <dbReference type="EMBL" id="ULT81970.1"/>
    </source>
</evidence>
<dbReference type="Proteomes" id="UP000827892">
    <property type="component" value="Chromosome X"/>
</dbReference>
<organism evidence="3 4">
    <name type="scientific">Caenorhabditis briggsae</name>
    <dbReference type="NCBI Taxonomy" id="6238"/>
    <lineage>
        <taxon>Eukaryota</taxon>
        <taxon>Metazoa</taxon>
        <taxon>Ecdysozoa</taxon>
        <taxon>Nematoda</taxon>
        <taxon>Chromadorea</taxon>
        <taxon>Rhabditida</taxon>
        <taxon>Rhabditina</taxon>
        <taxon>Rhabditomorpha</taxon>
        <taxon>Rhabditoidea</taxon>
        <taxon>Rhabditidae</taxon>
        <taxon>Peloderinae</taxon>
        <taxon>Caenorhabditis</taxon>
    </lineage>
</organism>
<reference evidence="3 4" key="1">
    <citation type="submission" date="2022-05" db="EMBL/GenBank/DDBJ databases">
        <title>Chromosome-level reference genomes for two strains of Caenorhabditis briggsae: an improved platform for comparative genomics.</title>
        <authorList>
            <person name="Stevens L."/>
            <person name="Andersen E.C."/>
        </authorList>
    </citation>
    <scope>NUCLEOTIDE SEQUENCE [LARGE SCALE GENOMIC DNA]</scope>
    <source>
        <strain evidence="3">QX1410_ONT</strain>
        <tissue evidence="3">Whole-organism</tissue>
    </source>
</reference>
<sequence length="135" mass="15484">MSALRQSSTKVIENTYRHSDKEDRRRMSNVFSSVFCLVKGAIKLACSCDAVDFDVLEGSEIFEEETMEEQHSVQDNQSQVNASIDHHWDSQNNQFLGHADPFYAPRRSVMSLPMYANFQDAVRIAREEYPTAQCL</sequence>
<evidence type="ECO:0000313" key="2">
    <source>
        <dbReference type="EMBL" id="ULT81969.1"/>
    </source>
</evidence>
<dbReference type="EMBL" id="CP090896">
    <property type="protein sequence ID" value="ULT81970.1"/>
    <property type="molecule type" value="Genomic_DNA"/>
</dbReference>
<proteinExistence type="predicted"/>